<organism evidence="1 2">
    <name type="scientific">Croceicoccus naphthovorans</name>
    <dbReference type="NCBI Taxonomy" id="1348774"/>
    <lineage>
        <taxon>Bacteria</taxon>
        <taxon>Pseudomonadati</taxon>
        <taxon>Pseudomonadota</taxon>
        <taxon>Alphaproteobacteria</taxon>
        <taxon>Sphingomonadales</taxon>
        <taxon>Erythrobacteraceae</taxon>
        <taxon>Croceicoccus</taxon>
    </lineage>
</organism>
<dbReference type="EMBL" id="CP011770">
    <property type="protein sequence ID" value="AKM09375.1"/>
    <property type="molecule type" value="Genomic_DNA"/>
</dbReference>
<dbReference type="RefSeq" id="WP_047820065.1">
    <property type="nucleotide sequence ID" value="NZ_CP011770.1"/>
</dbReference>
<proteinExistence type="predicted"/>
<keyword evidence="2" id="KW-1185">Reference proteome</keyword>
<protein>
    <submittedName>
        <fullName evidence="1">Uncharacterized protein</fullName>
    </submittedName>
</protein>
<dbReference type="KEGG" id="cna:AB433_04250"/>
<dbReference type="STRING" id="1348774.AB433_04250"/>
<evidence type="ECO:0000313" key="1">
    <source>
        <dbReference type="EMBL" id="AKM09375.1"/>
    </source>
</evidence>
<evidence type="ECO:0000313" key="2">
    <source>
        <dbReference type="Proteomes" id="UP000035287"/>
    </source>
</evidence>
<dbReference type="Proteomes" id="UP000035287">
    <property type="component" value="Chromosome"/>
</dbReference>
<sequence>MSQTIDLNVLADLFTLIPLLGGLAAYPLWRFDRRCQREERDRMASVRAYVANRHYERKS</sequence>
<dbReference type="PATRIC" id="fig|1348774.3.peg.888"/>
<dbReference type="AlphaFoldDB" id="A0A0G3XCU0"/>
<accession>A0A0G3XCU0</accession>
<name>A0A0G3XCU0_9SPHN</name>
<gene>
    <name evidence="1" type="ORF">AB433_04250</name>
</gene>
<reference evidence="1 2" key="1">
    <citation type="submission" date="2015-06" db="EMBL/GenBank/DDBJ databases">
        <authorList>
            <person name="Zeng Y."/>
            <person name="Huang Y."/>
        </authorList>
    </citation>
    <scope>NUCLEOTIDE SEQUENCE [LARGE SCALE GENOMIC DNA]</scope>
    <source>
        <strain evidence="1 2">PQ-2</strain>
    </source>
</reference>